<dbReference type="GO" id="GO:0071169">
    <property type="term" value="P:establishment of protein localization to chromatin"/>
    <property type="evidence" value="ECO:0007669"/>
    <property type="project" value="TreeGrafter"/>
</dbReference>
<dbReference type="InterPro" id="IPR033031">
    <property type="entry name" value="Scc2/Nipped-B"/>
</dbReference>
<evidence type="ECO:0000256" key="3">
    <source>
        <dbReference type="ARBA" id="ARBA00022737"/>
    </source>
</evidence>
<dbReference type="Gene3D" id="1.25.10.10">
    <property type="entry name" value="Leucine-rich Repeat Variant"/>
    <property type="match status" value="2"/>
</dbReference>
<evidence type="ECO:0000256" key="7">
    <source>
        <dbReference type="SAM" id="MobiDB-lite"/>
    </source>
</evidence>
<feature type="region of interest" description="Disordered" evidence="7">
    <location>
        <begin position="976"/>
        <end position="1084"/>
    </location>
</feature>
<dbReference type="InterPro" id="IPR026003">
    <property type="entry name" value="Cohesin_HEAT"/>
</dbReference>
<keyword evidence="3 6" id="KW-0677">Repeat</keyword>
<dbReference type="Proteomes" id="UP001174909">
    <property type="component" value="Unassembled WGS sequence"/>
</dbReference>
<evidence type="ECO:0000313" key="9">
    <source>
        <dbReference type="EMBL" id="CAI8012872.1"/>
    </source>
</evidence>
<keyword evidence="5 6" id="KW-0131">Cell cycle</keyword>
<dbReference type="Pfam" id="PF12765">
    <property type="entry name" value="Cohesin_HEAT"/>
    <property type="match status" value="1"/>
</dbReference>
<accession>A0AA35RMR0</accession>
<dbReference type="CDD" id="cd23958">
    <property type="entry name" value="SCC2"/>
    <property type="match status" value="1"/>
</dbReference>
<dbReference type="SUPFAM" id="SSF48371">
    <property type="entry name" value="ARM repeat"/>
    <property type="match status" value="1"/>
</dbReference>
<organism evidence="9 10">
    <name type="scientific">Geodia barretti</name>
    <name type="common">Barrett's horny sponge</name>
    <dbReference type="NCBI Taxonomy" id="519541"/>
    <lineage>
        <taxon>Eukaryota</taxon>
        <taxon>Metazoa</taxon>
        <taxon>Porifera</taxon>
        <taxon>Demospongiae</taxon>
        <taxon>Heteroscleromorpha</taxon>
        <taxon>Tetractinellida</taxon>
        <taxon>Astrophorina</taxon>
        <taxon>Geodiidae</taxon>
        <taxon>Geodia</taxon>
    </lineage>
</organism>
<dbReference type="GO" id="GO:0140588">
    <property type="term" value="P:chromatin looping"/>
    <property type="evidence" value="ECO:0007669"/>
    <property type="project" value="InterPro"/>
</dbReference>
<feature type="compositionally biased region" description="Polar residues" evidence="7">
    <location>
        <begin position="911"/>
        <end position="920"/>
    </location>
</feature>
<dbReference type="InterPro" id="IPR011989">
    <property type="entry name" value="ARM-like"/>
</dbReference>
<evidence type="ECO:0000259" key="8">
    <source>
        <dbReference type="Pfam" id="PF12830"/>
    </source>
</evidence>
<dbReference type="GO" id="GO:0010468">
    <property type="term" value="P:regulation of gene expression"/>
    <property type="evidence" value="ECO:0007669"/>
    <property type="project" value="InterPro"/>
</dbReference>
<evidence type="ECO:0000313" key="10">
    <source>
        <dbReference type="Proteomes" id="UP001174909"/>
    </source>
</evidence>
<dbReference type="GO" id="GO:1990414">
    <property type="term" value="P:replication-born double-strand break repair via sister chromatid exchange"/>
    <property type="evidence" value="ECO:0007669"/>
    <property type="project" value="TreeGrafter"/>
</dbReference>
<dbReference type="GO" id="GO:0034087">
    <property type="term" value="P:establishment of mitotic sister chromatid cohesion"/>
    <property type="evidence" value="ECO:0007669"/>
    <property type="project" value="TreeGrafter"/>
</dbReference>
<evidence type="ECO:0000256" key="1">
    <source>
        <dbReference type="ARBA" id="ARBA00004123"/>
    </source>
</evidence>
<dbReference type="InterPro" id="IPR016024">
    <property type="entry name" value="ARM-type_fold"/>
</dbReference>
<proteinExistence type="inferred from homology"/>
<dbReference type="GO" id="GO:0003682">
    <property type="term" value="F:chromatin binding"/>
    <property type="evidence" value="ECO:0007669"/>
    <property type="project" value="TreeGrafter"/>
</dbReference>
<feature type="compositionally biased region" description="Low complexity" evidence="7">
    <location>
        <begin position="1035"/>
        <end position="1047"/>
    </location>
</feature>
<feature type="domain" description="Sister chromatid cohesion C-terminal" evidence="8">
    <location>
        <begin position="657"/>
        <end position="835"/>
    </location>
</feature>
<protein>
    <recommendedName>
        <fullName evidence="6">Nipped-B protein</fullName>
    </recommendedName>
</protein>
<comment type="caution">
    <text evidence="9">The sequence shown here is derived from an EMBL/GenBank/DDBJ whole genome shotgun (WGS) entry which is preliminary data.</text>
</comment>
<dbReference type="Pfam" id="PF12830">
    <property type="entry name" value="Nipped-B_C"/>
    <property type="match status" value="1"/>
</dbReference>
<feature type="region of interest" description="Disordered" evidence="7">
    <location>
        <begin position="911"/>
        <end position="930"/>
    </location>
</feature>
<keyword evidence="4 6" id="KW-0539">Nucleus</keyword>
<dbReference type="GO" id="GO:0090694">
    <property type="term" value="C:Scc2-Scc4 cohesin loading complex"/>
    <property type="evidence" value="ECO:0007669"/>
    <property type="project" value="TreeGrafter"/>
</dbReference>
<dbReference type="GO" id="GO:0061775">
    <property type="term" value="F:cohesin loader activity"/>
    <property type="evidence" value="ECO:0007669"/>
    <property type="project" value="InterPro"/>
</dbReference>
<name>A0AA35RMR0_GEOBA</name>
<evidence type="ECO:0000256" key="4">
    <source>
        <dbReference type="ARBA" id="ARBA00023242"/>
    </source>
</evidence>
<keyword evidence="10" id="KW-1185">Reference proteome</keyword>
<reference evidence="9" key="1">
    <citation type="submission" date="2023-03" db="EMBL/GenBank/DDBJ databases">
        <authorList>
            <person name="Steffen K."/>
            <person name="Cardenas P."/>
        </authorList>
    </citation>
    <scope>NUCLEOTIDE SEQUENCE</scope>
</reference>
<gene>
    <name evidence="9" type="ORF">GBAR_LOCUS8216</name>
</gene>
<feature type="non-terminal residue" evidence="9">
    <location>
        <position position="1"/>
    </location>
</feature>
<sequence>RLIDFLCVVCVCVRQDAFSENSKHLQKALIAYLHKRSQTDPSCAYSRDFYLGQWLRDTQLELEKAMKEAGEEMDPITTDGNGDVPAISSSAAALQQAEVKKETLHSLIGTKNQSELKHLEGVLDDKSAGLVVRYLASSRALSRSFDVYLQQLIRVLSEPEVRMRTRAMKALSCIIDSDPSILSRPDMQRAVQCRFMDQSTLVREAAVDLLGRSVLSRPELTAQYYNMLSERILDTGVSVRKRVIKILKDVCVLQPQFPKTSEICVKIMRRISDEEGIKQLVSSVFRELWFTMPPAGAAQRESLERRVDKSLQWSRMLCFVQVGSCKEYEWFEQLLQQLLKTDDKSSVQLVLTVCQMMVDCLVETLLTLDETSATGQGGAQNSSRLVTCVTTLYLFCKTRPQLLLRHATTLHPYLSSKCSSQGDMMVLHYVAQILRQVVPLMEHPSESFLASLEEDLVKLVMKHGQMLVQSCIHCLGAVVNNVTHNYPLVKDCFQKFYLLLERVNTLHSQNSGNPQLKALRPSLLRSTFTVGLLCKHFDMDSFLPSSTKNPVSERVFSQLVYFSRHEDEEVQLKSVTGLGFYCVRYPEMMLEMATRDLYLEWLASGASSKKKCQVLKNLQSHLKEVEATLKVADMQGSDKQEDKENLLEFGDQQSNVSSSIAQVFLSAILESFLDTELQVRLGAVQVLLLIIRQGLVHPEQCIPYLITISTDPESSIRIKANQHLSEHSSRYGHFVQTTLMAGVKKSYTFHRLLFGGEARGFTEVGSSPTALLAHLYSLLRSNKQHRRAFLRALLRYFEDYERNSLGMLLYVADNLAYCPYSTLEEPLFVVHNIDMTISVSGSIILQTFREALGGTGAVPSGEEEEDIAQLSQRGCDLAHLAECCRSSQACFLLLLLKQHLKRMCGLTDSKCQQYSPTESNKTYDKAVSRRSGVTFDPSSVLEELKRSPGAPPRSKDHYLQQYVEFRRLMNQLDPFEEGEDSDVETRGHSTTPAPPPPSSSSHQPPTTKEEPGVQTATGEYLAPSTNPPRGRSRSRASSSSSVVSVGSKKSKKSMKKTEPPPKQSRKRRRFFSSDSEENDPDFTT</sequence>
<evidence type="ECO:0000256" key="6">
    <source>
        <dbReference type="RuleBase" id="RU364107"/>
    </source>
</evidence>
<dbReference type="PANTHER" id="PTHR21704:SF18">
    <property type="entry name" value="NIPPED-B-LIKE PROTEIN"/>
    <property type="match status" value="1"/>
</dbReference>
<dbReference type="InterPro" id="IPR024986">
    <property type="entry name" value="Nipped-B_C"/>
</dbReference>
<dbReference type="PANTHER" id="PTHR21704">
    <property type="entry name" value="NIPPED-B-LIKE PROTEIN DELANGIN SCC2-RELATED"/>
    <property type="match status" value="1"/>
</dbReference>
<evidence type="ECO:0000256" key="5">
    <source>
        <dbReference type="ARBA" id="ARBA00023306"/>
    </source>
</evidence>
<comment type="subcellular location">
    <subcellularLocation>
        <location evidence="1 6">Nucleus</location>
    </subcellularLocation>
</comment>
<evidence type="ECO:0000256" key="2">
    <source>
        <dbReference type="ARBA" id="ARBA00009252"/>
    </source>
</evidence>
<comment type="similarity">
    <text evidence="2 6">Belongs to the SCC2/Nipped-B family.</text>
</comment>
<dbReference type="AlphaFoldDB" id="A0AA35RMR0"/>
<feature type="compositionally biased region" description="Acidic residues" evidence="7">
    <location>
        <begin position="1074"/>
        <end position="1084"/>
    </location>
</feature>
<dbReference type="EMBL" id="CASHTH010001223">
    <property type="protein sequence ID" value="CAI8012872.1"/>
    <property type="molecule type" value="Genomic_DNA"/>
</dbReference>